<protein>
    <recommendedName>
        <fullName evidence="5">8-amino-7-oxononanoate synthase</fullName>
        <ecNumber evidence="5">2.3.1.47</ecNumber>
    </recommendedName>
    <alternativeName>
        <fullName evidence="9">7-keto-8-amino-pelargonic acid synthase</fullName>
    </alternativeName>
    <alternativeName>
        <fullName evidence="10">8-amino-7-ketopelargonate synthase</fullName>
    </alternativeName>
</protein>
<evidence type="ECO:0000256" key="4">
    <source>
        <dbReference type="ARBA" id="ARBA00011738"/>
    </source>
</evidence>
<evidence type="ECO:0000256" key="2">
    <source>
        <dbReference type="ARBA" id="ARBA00004746"/>
    </source>
</evidence>
<dbReference type="InterPro" id="IPR001917">
    <property type="entry name" value="Aminotrans_II_pyridoxalP_BS"/>
</dbReference>
<dbReference type="PANTHER" id="PTHR13693">
    <property type="entry name" value="CLASS II AMINOTRANSFERASE/8-AMINO-7-OXONONANOATE SYNTHASE"/>
    <property type="match status" value="1"/>
</dbReference>
<evidence type="ECO:0000256" key="10">
    <source>
        <dbReference type="ARBA" id="ARBA00033381"/>
    </source>
</evidence>
<keyword evidence="8 12" id="KW-0663">Pyridoxal phosphate</keyword>
<dbReference type="AlphaFoldDB" id="A0A7X0DN65"/>
<evidence type="ECO:0000256" key="9">
    <source>
        <dbReference type="ARBA" id="ARBA00032610"/>
    </source>
</evidence>
<evidence type="ECO:0000256" key="11">
    <source>
        <dbReference type="ARBA" id="ARBA00047715"/>
    </source>
</evidence>
<dbReference type="Proteomes" id="UP000544872">
    <property type="component" value="Unassembled WGS sequence"/>
</dbReference>
<proteinExistence type="inferred from homology"/>
<keyword evidence="6 14" id="KW-0808">Transferase</keyword>
<dbReference type="EC" id="2.3.1.47" evidence="5"/>
<reference evidence="14 15" key="1">
    <citation type="submission" date="2020-08" db="EMBL/GenBank/DDBJ databases">
        <title>Genomic Encyclopedia of Type Strains, Phase IV (KMG-IV): sequencing the most valuable type-strain genomes for metagenomic binning, comparative biology and taxonomic classification.</title>
        <authorList>
            <person name="Goeker M."/>
        </authorList>
    </citation>
    <scope>NUCLEOTIDE SEQUENCE [LARGE SCALE GENOMIC DNA]</scope>
    <source>
        <strain evidence="14 15">DSM 11590</strain>
    </source>
</reference>
<evidence type="ECO:0000256" key="6">
    <source>
        <dbReference type="ARBA" id="ARBA00022679"/>
    </source>
</evidence>
<dbReference type="GO" id="GO:0030170">
    <property type="term" value="F:pyridoxal phosphate binding"/>
    <property type="evidence" value="ECO:0007669"/>
    <property type="project" value="InterPro"/>
</dbReference>
<evidence type="ECO:0000313" key="14">
    <source>
        <dbReference type="EMBL" id="MBB6211680.1"/>
    </source>
</evidence>
<evidence type="ECO:0000259" key="13">
    <source>
        <dbReference type="Pfam" id="PF00155"/>
    </source>
</evidence>
<feature type="domain" description="Aminotransferase class I/classII large" evidence="13">
    <location>
        <begin position="45"/>
        <end position="390"/>
    </location>
</feature>
<dbReference type="InterPro" id="IPR050087">
    <property type="entry name" value="AON_synthase_class-II"/>
</dbReference>
<comment type="pathway">
    <text evidence="2">Cofactor biosynthesis; biotin biosynthesis.</text>
</comment>
<dbReference type="InterPro" id="IPR015424">
    <property type="entry name" value="PyrdxlP-dep_Trfase"/>
</dbReference>
<dbReference type="RefSeq" id="WP_184264674.1">
    <property type="nucleotide sequence ID" value="NZ_JACIIX010000013.1"/>
</dbReference>
<dbReference type="Gene3D" id="3.90.1150.10">
    <property type="entry name" value="Aspartate Aminotransferase, domain 1"/>
    <property type="match status" value="1"/>
</dbReference>
<dbReference type="SUPFAM" id="SSF53383">
    <property type="entry name" value="PLP-dependent transferases"/>
    <property type="match status" value="1"/>
</dbReference>
<dbReference type="Gene3D" id="3.40.640.10">
    <property type="entry name" value="Type I PLP-dependent aspartate aminotransferase-like (Major domain)"/>
    <property type="match status" value="1"/>
</dbReference>
<keyword evidence="14" id="KW-0012">Acyltransferase</keyword>
<comment type="caution">
    <text evidence="14">The sequence shown here is derived from an EMBL/GenBank/DDBJ whole genome shotgun (WGS) entry which is preliminary data.</text>
</comment>
<dbReference type="GO" id="GO:0009102">
    <property type="term" value="P:biotin biosynthetic process"/>
    <property type="evidence" value="ECO:0007669"/>
    <property type="project" value="UniProtKB-KW"/>
</dbReference>
<evidence type="ECO:0000313" key="15">
    <source>
        <dbReference type="Proteomes" id="UP000544872"/>
    </source>
</evidence>
<dbReference type="InterPro" id="IPR015422">
    <property type="entry name" value="PyrdxlP-dep_Trfase_small"/>
</dbReference>
<evidence type="ECO:0000256" key="1">
    <source>
        <dbReference type="ARBA" id="ARBA00001933"/>
    </source>
</evidence>
<keyword evidence="7" id="KW-0093">Biotin biosynthesis</keyword>
<gene>
    <name evidence="14" type="ORF">FHS48_003123</name>
</gene>
<organism evidence="14 15">
    <name type="scientific">Novispirillum itersonii</name>
    <name type="common">Aquaspirillum itersonii</name>
    <dbReference type="NCBI Taxonomy" id="189"/>
    <lineage>
        <taxon>Bacteria</taxon>
        <taxon>Pseudomonadati</taxon>
        <taxon>Pseudomonadota</taxon>
        <taxon>Alphaproteobacteria</taxon>
        <taxon>Rhodospirillales</taxon>
        <taxon>Novispirillaceae</taxon>
        <taxon>Novispirillum</taxon>
    </lineage>
</organism>
<keyword evidence="15" id="KW-1185">Reference proteome</keyword>
<evidence type="ECO:0000256" key="12">
    <source>
        <dbReference type="RuleBase" id="RU003693"/>
    </source>
</evidence>
<comment type="subunit">
    <text evidence="4">Homodimer.</text>
</comment>
<comment type="catalytic activity">
    <reaction evidence="11">
        <text>6-carboxyhexanoyl-[ACP] + L-alanine + H(+) = (8S)-8-amino-7-oxononanoate + holo-[ACP] + CO2</text>
        <dbReference type="Rhea" id="RHEA:42288"/>
        <dbReference type="Rhea" id="RHEA-COMP:9685"/>
        <dbReference type="Rhea" id="RHEA-COMP:9955"/>
        <dbReference type="ChEBI" id="CHEBI:15378"/>
        <dbReference type="ChEBI" id="CHEBI:16526"/>
        <dbReference type="ChEBI" id="CHEBI:57972"/>
        <dbReference type="ChEBI" id="CHEBI:64479"/>
        <dbReference type="ChEBI" id="CHEBI:78846"/>
        <dbReference type="ChEBI" id="CHEBI:149468"/>
        <dbReference type="EC" id="2.3.1.47"/>
    </reaction>
</comment>
<accession>A0A7X0DN65</accession>
<sequence>MDRSFRLQIAARLADLEAASRRRSLTVTAPDGGGVRRVTRNGQPLINFSSNDYLGLAHHPALAAAAARAAADHGTGATASRLVSGTLPLHDALESRLAALKGSGAALVMAGGFATNASVLAALLDADIAGKAPLVFMDRLAHASMHDGVIGAGVRQIRYHHNDLAHLETLLSRHADAPGPRLIVTESVFSMDGDRADLPGLCALAEKYGAELYVDEAHATGVLGPQGAGLCADPAVKGRVGMVMGTFGKALGGYGAFVACDALLRDWLVTKARGFIYATALPPPVLGAVLAALDLIPQMEAARQRLTAHADTVRGVLHGLGIDTLTSDTQIIPAVIGAEADTLAAARFMEQRGLLTVAIRPPTVPPGSGRLRLALSAAHTPEDIAALTDAFTAFARAGA</sequence>
<comment type="cofactor">
    <cofactor evidence="1 12">
        <name>pyridoxal 5'-phosphate</name>
        <dbReference type="ChEBI" id="CHEBI:597326"/>
    </cofactor>
</comment>
<dbReference type="PANTHER" id="PTHR13693:SF100">
    <property type="entry name" value="8-AMINO-7-OXONONANOATE SYNTHASE"/>
    <property type="match status" value="1"/>
</dbReference>
<evidence type="ECO:0000256" key="5">
    <source>
        <dbReference type="ARBA" id="ARBA00013187"/>
    </source>
</evidence>
<evidence type="ECO:0000256" key="7">
    <source>
        <dbReference type="ARBA" id="ARBA00022756"/>
    </source>
</evidence>
<name>A0A7X0DN65_NOVIT</name>
<dbReference type="Pfam" id="PF00155">
    <property type="entry name" value="Aminotran_1_2"/>
    <property type="match status" value="1"/>
</dbReference>
<dbReference type="PROSITE" id="PS00599">
    <property type="entry name" value="AA_TRANSFER_CLASS_2"/>
    <property type="match status" value="1"/>
</dbReference>
<comment type="similarity">
    <text evidence="3">Belongs to the class-II pyridoxal-phosphate-dependent aminotransferase family. BioF subfamily.</text>
</comment>
<evidence type="ECO:0000256" key="8">
    <source>
        <dbReference type="ARBA" id="ARBA00022898"/>
    </source>
</evidence>
<dbReference type="InterPro" id="IPR004839">
    <property type="entry name" value="Aminotransferase_I/II_large"/>
</dbReference>
<dbReference type="EMBL" id="JACIIX010000013">
    <property type="protein sequence ID" value="MBB6211680.1"/>
    <property type="molecule type" value="Genomic_DNA"/>
</dbReference>
<dbReference type="GO" id="GO:0008710">
    <property type="term" value="F:8-amino-7-oxononanoate synthase activity"/>
    <property type="evidence" value="ECO:0007669"/>
    <property type="project" value="UniProtKB-EC"/>
</dbReference>
<evidence type="ECO:0000256" key="3">
    <source>
        <dbReference type="ARBA" id="ARBA00010008"/>
    </source>
</evidence>
<dbReference type="InterPro" id="IPR015421">
    <property type="entry name" value="PyrdxlP-dep_Trfase_major"/>
</dbReference>